<evidence type="ECO:0000313" key="10">
    <source>
        <dbReference type="Proteomes" id="UP001320420"/>
    </source>
</evidence>
<reference evidence="9 10" key="1">
    <citation type="submission" date="2024-02" db="EMBL/GenBank/DDBJ databases">
        <title>De novo assembly and annotation of 12 fungi associated with fruit tree decline syndrome in Ontario, Canada.</title>
        <authorList>
            <person name="Sulman M."/>
            <person name="Ellouze W."/>
            <person name="Ilyukhin E."/>
        </authorList>
    </citation>
    <scope>NUCLEOTIDE SEQUENCE [LARGE SCALE GENOMIC DNA]</scope>
    <source>
        <strain evidence="9 10">M11/M66-122</strain>
    </source>
</reference>
<gene>
    <name evidence="9" type="ORF">SLS62_008575</name>
</gene>
<keyword evidence="6 8" id="KW-0503">Monooxygenase</keyword>
<evidence type="ECO:0000256" key="4">
    <source>
        <dbReference type="ARBA" id="ARBA00022723"/>
    </source>
</evidence>
<dbReference type="GO" id="GO:0005506">
    <property type="term" value="F:iron ion binding"/>
    <property type="evidence" value="ECO:0007669"/>
    <property type="project" value="InterPro"/>
</dbReference>
<protein>
    <recommendedName>
        <fullName evidence="11">Cytochrome P450</fullName>
    </recommendedName>
</protein>
<dbReference type="InterPro" id="IPR002403">
    <property type="entry name" value="Cyt_P450_E_grp-IV"/>
</dbReference>
<dbReference type="Proteomes" id="UP001320420">
    <property type="component" value="Unassembled WGS sequence"/>
</dbReference>
<evidence type="ECO:0000313" key="9">
    <source>
        <dbReference type="EMBL" id="KAK7748419.1"/>
    </source>
</evidence>
<evidence type="ECO:0008006" key="11">
    <source>
        <dbReference type="Google" id="ProtNLM"/>
    </source>
</evidence>
<dbReference type="AlphaFoldDB" id="A0AAN9UHG0"/>
<evidence type="ECO:0000256" key="7">
    <source>
        <dbReference type="PIRSR" id="PIRSR602403-1"/>
    </source>
</evidence>
<sequence>MPVDNHFFFGQAINLLRAETPTSLYIKWMREYPDAPFIRYLTVANNEVLVCNSLNCHKEVLQTQCYSFRKPDRWIRTFESLVGKGVMTMEGAEHRAARKMLAGPFSLGNIRKLEPVFRAKARDISAVFDHAIATNPEGSGQGVIDCTDTFSKATLDIVGATVLGIDLENITSANYGKRHGPGSQDAASGKRTEDYSFHQAYCVTFSQGPMGKALLYANGFFPTRWIPVEANRTFLFAAHWLNSTLTQIVRTRQNQVREAISTGKHIRSESQDLLTFLIEDSMTGGLAERLTEEEFVGDLMQFMSAGHDTSANVLSWGLYIMATKQDIQSRLRKEIGDMVAEVPDPTYAEIEKLQYLDHFVKEVLRMFSPATTLHRQATENLIIEGVAIPEGTTLDIVPSVTSLNPVVWGDDVDDIDPSRWDRLTGDQLSPYAFEAFSNGPRICIGRSFAYLEIKTIFVEIIRNHRFLNVEKPFTVENPAFTLRPAGLEVRLERIG</sequence>
<organism evidence="9 10">
    <name type="scientific">Diatrype stigma</name>
    <dbReference type="NCBI Taxonomy" id="117547"/>
    <lineage>
        <taxon>Eukaryota</taxon>
        <taxon>Fungi</taxon>
        <taxon>Dikarya</taxon>
        <taxon>Ascomycota</taxon>
        <taxon>Pezizomycotina</taxon>
        <taxon>Sordariomycetes</taxon>
        <taxon>Xylariomycetidae</taxon>
        <taxon>Xylariales</taxon>
        <taxon>Diatrypaceae</taxon>
        <taxon>Diatrype</taxon>
    </lineage>
</organism>
<dbReference type="InterPro" id="IPR036396">
    <property type="entry name" value="Cyt_P450_sf"/>
</dbReference>
<dbReference type="InterPro" id="IPR050121">
    <property type="entry name" value="Cytochrome_P450_monoxygenase"/>
</dbReference>
<keyword evidence="8" id="KW-0560">Oxidoreductase</keyword>
<dbReference type="PROSITE" id="PS00086">
    <property type="entry name" value="CYTOCHROME_P450"/>
    <property type="match status" value="1"/>
</dbReference>
<dbReference type="EMBL" id="JAKJXP020000081">
    <property type="protein sequence ID" value="KAK7748419.1"/>
    <property type="molecule type" value="Genomic_DNA"/>
</dbReference>
<dbReference type="InterPro" id="IPR001128">
    <property type="entry name" value="Cyt_P450"/>
</dbReference>
<comment type="similarity">
    <text evidence="2 8">Belongs to the cytochrome P450 family.</text>
</comment>
<evidence type="ECO:0000256" key="5">
    <source>
        <dbReference type="ARBA" id="ARBA00023004"/>
    </source>
</evidence>
<proteinExistence type="inferred from homology"/>
<evidence type="ECO:0000256" key="8">
    <source>
        <dbReference type="RuleBase" id="RU000461"/>
    </source>
</evidence>
<evidence type="ECO:0000256" key="2">
    <source>
        <dbReference type="ARBA" id="ARBA00010617"/>
    </source>
</evidence>
<feature type="binding site" description="axial binding residue" evidence="7">
    <location>
        <position position="443"/>
    </location>
    <ligand>
        <name>heme</name>
        <dbReference type="ChEBI" id="CHEBI:30413"/>
    </ligand>
    <ligandPart>
        <name>Fe</name>
        <dbReference type="ChEBI" id="CHEBI:18248"/>
    </ligandPart>
</feature>
<dbReference type="SUPFAM" id="SSF48264">
    <property type="entry name" value="Cytochrome P450"/>
    <property type="match status" value="1"/>
</dbReference>
<dbReference type="PANTHER" id="PTHR24305">
    <property type="entry name" value="CYTOCHROME P450"/>
    <property type="match status" value="1"/>
</dbReference>
<keyword evidence="4 7" id="KW-0479">Metal-binding</keyword>
<keyword evidence="5 7" id="KW-0408">Iron</keyword>
<comment type="caution">
    <text evidence="9">The sequence shown here is derived from an EMBL/GenBank/DDBJ whole genome shotgun (WGS) entry which is preliminary data.</text>
</comment>
<dbReference type="GO" id="GO:0004497">
    <property type="term" value="F:monooxygenase activity"/>
    <property type="evidence" value="ECO:0007669"/>
    <property type="project" value="UniProtKB-KW"/>
</dbReference>
<evidence type="ECO:0000256" key="3">
    <source>
        <dbReference type="ARBA" id="ARBA00022617"/>
    </source>
</evidence>
<keyword evidence="3 7" id="KW-0349">Heme</keyword>
<dbReference type="PRINTS" id="PR00385">
    <property type="entry name" value="P450"/>
</dbReference>
<dbReference type="Pfam" id="PF00067">
    <property type="entry name" value="p450"/>
    <property type="match status" value="1"/>
</dbReference>
<dbReference type="Gene3D" id="1.10.630.10">
    <property type="entry name" value="Cytochrome P450"/>
    <property type="match status" value="1"/>
</dbReference>
<dbReference type="GO" id="GO:0016705">
    <property type="term" value="F:oxidoreductase activity, acting on paired donors, with incorporation or reduction of molecular oxygen"/>
    <property type="evidence" value="ECO:0007669"/>
    <property type="project" value="InterPro"/>
</dbReference>
<name>A0AAN9UHG0_9PEZI</name>
<dbReference type="PRINTS" id="PR00465">
    <property type="entry name" value="EP450IV"/>
</dbReference>
<evidence type="ECO:0000256" key="1">
    <source>
        <dbReference type="ARBA" id="ARBA00001971"/>
    </source>
</evidence>
<dbReference type="PANTHER" id="PTHR24305:SF166">
    <property type="entry name" value="CYTOCHROME P450 12A4, MITOCHONDRIAL-RELATED"/>
    <property type="match status" value="1"/>
</dbReference>
<comment type="cofactor">
    <cofactor evidence="1 7">
        <name>heme</name>
        <dbReference type="ChEBI" id="CHEBI:30413"/>
    </cofactor>
</comment>
<dbReference type="GO" id="GO:0020037">
    <property type="term" value="F:heme binding"/>
    <property type="evidence" value="ECO:0007669"/>
    <property type="project" value="InterPro"/>
</dbReference>
<keyword evidence="10" id="KW-1185">Reference proteome</keyword>
<accession>A0AAN9UHG0</accession>
<dbReference type="InterPro" id="IPR017972">
    <property type="entry name" value="Cyt_P450_CS"/>
</dbReference>
<evidence type="ECO:0000256" key="6">
    <source>
        <dbReference type="ARBA" id="ARBA00023033"/>
    </source>
</evidence>